<keyword evidence="9" id="KW-1185">Reference proteome</keyword>
<gene>
    <name evidence="8" type="primary">pstC</name>
    <name evidence="8" type="ORF">DLJ53_01185</name>
</gene>
<comment type="caution">
    <text evidence="8">The sequence shown here is derived from an EMBL/GenBank/DDBJ whole genome shotgun (WGS) entry which is preliminary data.</text>
</comment>
<dbReference type="Gene3D" id="1.10.3720.10">
    <property type="entry name" value="MetI-like"/>
    <property type="match status" value="1"/>
</dbReference>
<dbReference type="GO" id="GO:0005886">
    <property type="term" value="C:plasma membrane"/>
    <property type="evidence" value="ECO:0007669"/>
    <property type="project" value="UniProtKB-SubCell"/>
</dbReference>
<evidence type="ECO:0000259" key="7">
    <source>
        <dbReference type="PROSITE" id="PS50928"/>
    </source>
</evidence>
<dbReference type="InterPro" id="IPR035906">
    <property type="entry name" value="MetI-like_sf"/>
</dbReference>
<evidence type="ECO:0000313" key="8">
    <source>
        <dbReference type="EMBL" id="RAI03169.1"/>
    </source>
</evidence>
<dbReference type="Pfam" id="PF12501">
    <property type="entry name" value="DUF3708"/>
    <property type="match status" value="1"/>
</dbReference>
<feature type="transmembrane region" description="Helical" evidence="5">
    <location>
        <begin position="354"/>
        <end position="375"/>
    </location>
</feature>
<feature type="transmembrane region" description="Helical" evidence="5">
    <location>
        <begin position="296"/>
        <end position="321"/>
    </location>
</feature>
<comment type="similarity">
    <text evidence="6">Belongs to the binding-protein-dependent transport system permease family. CysTW subfamily.</text>
</comment>
<keyword evidence="5" id="KW-0813">Transport</keyword>
<dbReference type="AlphaFoldDB" id="A0A8B2P3J6"/>
<reference evidence="8 9" key="1">
    <citation type="submission" date="2018-05" db="EMBL/GenBank/DDBJ databases">
        <title>Acuticoccus sediminis sp. nov., isolated from deep-sea sediment of Indian Ocean.</title>
        <authorList>
            <person name="Liu X."/>
            <person name="Lai Q."/>
            <person name="Du Y."/>
            <person name="Sun F."/>
            <person name="Zhang X."/>
            <person name="Wang S."/>
            <person name="Shao Z."/>
        </authorList>
    </citation>
    <scope>NUCLEOTIDE SEQUENCE [LARGE SCALE GENOMIC DNA]</scope>
    <source>
        <strain evidence="8 9">PTG4-2</strain>
    </source>
</reference>
<dbReference type="NCBIfam" id="TIGR02138">
    <property type="entry name" value="phosphate_pstC"/>
    <property type="match status" value="1"/>
</dbReference>
<dbReference type="InterPro" id="IPR022182">
    <property type="entry name" value="PstC_N"/>
</dbReference>
<dbReference type="InterPro" id="IPR000515">
    <property type="entry name" value="MetI-like"/>
</dbReference>
<comment type="caution">
    <text evidence="6">Lacks conserved residue(s) required for the propagation of feature annotation.</text>
</comment>
<evidence type="ECO:0000256" key="3">
    <source>
        <dbReference type="ARBA" id="ARBA00022989"/>
    </source>
</evidence>
<name>A0A8B2P3J6_9HYPH</name>
<dbReference type="Pfam" id="PF00528">
    <property type="entry name" value="BPD_transp_1"/>
    <property type="match status" value="1"/>
</dbReference>
<feature type="transmembrane region" description="Helical" evidence="5">
    <location>
        <begin position="38"/>
        <end position="62"/>
    </location>
</feature>
<proteinExistence type="inferred from homology"/>
<dbReference type="InterPro" id="IPR011864">
    <property type="entry name" value="Phosphate_PstC"/>
</dbReference>
<comment type="function">
    <text evidence="6">Part of the binding-protein-dependent transport system for phosphate; probably responsible for the translocation of the substrate across the membrane.</text>
</comment>
<keyword evidence="2 5" id="KW-0812">Transmembrane</keyword>
<organism evidence="8 9">
    <name type="scientific">Acuticoccus sediminis</name>
    <dbReference type="NCBI Taxonomy" id="2184697"/>
    <lineage>
        <taxon>Bacteria</taxon>
        <taxon>Pseudomonadati</taxon>
        <taxon>Pseudomonadota</taxon>
        <taxon>Alphaproteobacteria</taxon>
        <taxon>Hyphomicrobiales</taxon>
        <taxon>Amorphaceae</taxon>
        <taxon>Acuticoccus</taxon>
    </lineage>
</organism>
<feature type="transmembrane region" description="Helical" evidence="5">
    <location>
        <begin position="225"/>
        <end position="249"/>
    </location>
</feature>
<dbReference type="CDD" id="cd06261">
    <property type="entry name" value="TM_PBP2"/>
    <property type="match status" value="1"/>
</dbReference>
<dbReference type="PANTHER" id="PTHR42727">
    <property type="entry name" value="PHOSPHATE TRANSPORT SYSTEM PERMEASE PROTEIN"/>
    <property type="match status" value="1"/>
</dbReference>
<dbReference type="GO" id="GO:0006817">
    <property type="term" value="P:phosphate ion transport"/>
    <property type="evidence" value="ECO:0007669"/>
    <property type="project" value="UniProtKB-KW"/>
</dbReference>
<keyword evidence="6" id="KW-1003">Cell membrane</keyword>
<accession>A0A8B2P3J6</accession>
<dbReference type="SUPFAM" id="SSF161098">
    <property type="entry name" value="MetI-like"/>
    <property type="match status" value="1"/>
</dbReference>
<feature type="transmembrane region" description="Helical" evidence="5">
    <location>
        <begin position="269"/>
        <end position="290"/>
    </location>
</feature>
<keyword evidence="3 5" id="KW-1133">Transmembrane helix</keyword>
<evidence type="ECO:0000313" key="9">
    <source>
        <dbReference type="Proteomes" id="UP000249590"/>
    </source>
</evidence>
<dbReference type="OrthoDB" id="9785113at2"/>
<dbReference type="PANTHER" id="PTHR42727:SF1">
    <property type="entry name" value="PHOSPHATE TRANSPORT SYSTEM PERMEASE"/>
    <property type="match status" value="1"/>
</dbReference>
<evidence type="ECO:0000256" key="1">
    <source>
        <dbReference type="ARBA" id="ARBA00004651"/>
    </source>
</evidence>
<feature type="transmembrane region" description="Helical" evidence="5">
    <location>
        <begin position="6"/>
        <end position="26"/>
    </location>
</feature>
<comment type="subcellular location">
    <subcellularLocation>
        <location evidence="6">Cell inner membrane</location>
        <topology evidence="6">Multi-pass membrane protein</topology>
    </subcellularLocation>
    <subcellularLocation>
        <location evidence="1 5">Cell membrane</location>
        <topology evidence="1 5">Multi-pass membrane protein</topology>
    </subcellularLocation>
</comment>
<evidence type="ECO:0000256" key="6">
    <source>
        <dbReference type="RuleBase" id="RU363054"/>
    </source>
</evidence>
<dbReference type="EMBL" id="QHHQ01000001">
    <property type="protein sequence ID" value="RAI03169.1"/>
    <property type="molecule type" value="Genomic_DNA"/>
</dbReference>
<feature type="transmembrane region" description="Helical" evidence="5">
    <location>
        <begin position="164"/>
        <end position="184"/>
    </location>
</feature>
<evidence type="ECO:0000256" key="4">
    <source>
        <dbReference type="ARBA" id="ARBA00023136"/>
    </source>
</evidence>
<keyword evidence="6" id="KW-0997">Cell inner membrane</keyword>
<dbReference type="Proteomes" id="UP000249590">
    <property type="component" value="Unassembled WGS sequence"/>
</dbReference>
<feature type="transmembrane region" description="Helical" evidence="5">
    <location>
        <begin position="122"/>
        <end position="143"/>
    </location>
</feature>
<keyword evidence="4 5" id="KW-0472">Membrane</keyword>
<keyword evidence="6" id="KW-0592">Phosphate transport</keyword>
<evidence type="ECO:0000256" key="2">
    <source>
        <dbReference type="ARBA" id="ARBA00022692"/>
    </source>
</evidence>
<sequence length="454" mass="48818">MISLAIILIVLSFVYTWGASASRRIAAKTGQRLHSRPPYYGLYLVLWCAIPAVIVFIAYTLLFPQFQAAIIDSYLPQAVLNDPAELSSQTRQIENILNGVSVIGTPEPYQLEAVRTLRSFEWIGRLALLALAAVAAFAGTLVARRRISPHFRARNRIETAIEMVLIVCSGIAILTTVGIVLSVLGEAVRFFTYVSPVDFFFGTTWNPRFSTTGSSGQGEFGLLPLLWGTMMITIIAMCVAVPVGLLAAVYLSEYAGPKFRFFAKPLLEILAGIPTIVYGIFAAFTVGPFLSEFGSMVGLSINATSAFTAGIVMGIMIIPFVSSLSDDIISQVPQAMRDGSYGLGATQSETIRKVILPAALPGIVGAFLLAVSRAIGETMIVVLAAGNSPVLTANPFDAVSTVTVTIVNQLTGDTDFASPQSLVAFALGLTLFVITLCLNVVAIYIVRKYREQYE</sequence>
<dbReference type="PROSITE" id="PS50928">
    <property type="entry name" value="ABC_TM1"/>
    <property type="match status" value="1"/>
</dbReference>
<feature type="transmembrane region" description="Helical" evidence="5">
    <location>
        <begin position="422"/>
        <end position="446"/>
    </location>
</feature>
<dbReference type="GO" id="GO:0005315">
    <property type="term" value="F:phosphate transmembrane transporter activity"/>
    <property type="evidence" value="ECO:0007669"/>
    <property type="project" value="InterPro"/>
</dbReference>
<feature type="domain" description="ABC transmembrane type-1" evidence="7">
    <location>
        <begin position="226"/>
        <end position="442"/>
    </location>
</feature>
<evidence type="ECO:0000256" key="5">
    <source>
        <dbReference type="RuleBase" id="RU363032"/>
    </source>
</evidence>
<protein>
    <recommendedName>
        <fullName evidence="6">Phosphate transport system permease protein</fullName>
    </recommendedName>
</protein>